<dbReference type="Gene3D" id="1.10.10.60">
    <property type="entry name" value="Homeodomain-like"/>
    <property type="match status" value="1"/>
</dbReference>
<dbReference type="KEGG" id="cam:101490599"/>
<dbReference type="PANTHER" id="PTHR24326:SF591">
    <property type="entry name" value="HOMEOBOX-LEUCINE ZIPPER PROTEIN ATHB-51-RELATED"/>
    <property type="match status" value="1"/>
</dbReference>
<reference evidence="12" key="1">
    <citation type="journal article" date="2013" name="Nat. Biotechnol.">
        <title>Draft genome sequence of chickpea (Cicer arietinum) provides a resource for trait improvement.</title>
        <authorList>
            <person name="Varshney R.K."/>
            <person name="Song C."/>
            <person name="Saxena R.K."/>
            <person name="Azam S."/>
            <person name="Yu S."/>
            <person name="Sharpe A.G."/>
            <person name="Cannon S."/>
            <person name="Baek J."/>
            <person name="Rosen B.D."/>
            <person name="Tar'an B."/>
            <person name="Millan T."/>
            <person name="Zhang X."/>
            <person name="Ramsay L.D."/>
            <person name="Iwata A."/>
            <person name="Wang Y."/>
            <person name="Nelson W."/>
            <person name="Farmer A.D."/>
            <person name="Gaur P.M."/>
            <person name="Soderlund C."/>
            <person name="Penmetsa R.V."/>
            <person name="Xu C."/>
            <person name="Bharti A.K."/>
            <person name="He W."/>
            <person name="Winter P."/>
            <person name="Zhao S."/>
            <person name="Hane J.K."/>
            <person name="Carrasquilla-Garcia N."/>
            <person name="Condie J.A."/>
            <person name="Upadhyaya H.D."/>
            <person name="Luo M.C."/>
            <person name="Thudi M."/>
            <person name="Gowda C.L."/>
            <person name="Singh N.P."/>
            <person name="Lichtenzveig J."/>
            <person name="Gali K.K."/>
            <person name="Rubio J."/>
            <person name="Nadarajan N."/>
            <person name="Dolezel J."/>
            <person name="Bansal K.C."/>
            <person name="Xu X."/>
            <person name="Edwards D."/>
            <person name="Zhang G."/>
            <person name="Kahl G."/>
            <person name="Gil J."/>
            <person name="Singh K.B."/>
            <person name="Datta S.K."/>
            <person name="Jackson S.A."/>
            <person name="Wang J."/>
            <person name="Cook D.R."/>
        </authorList>
    </citation>
    <scope>NUCLEOTIDE SEQUENCE [LARGE SCALE GENOMIC DNA]</scope>
    <source>
        <strain evidence="12">cv. CDC Frontier</strain>
    </source>
</reference>
<dbReference type="SUPFAM" id="SSF46689">
    <property type="entry name" value="Homeodomain-like"/>
    <property type="match status" value="1"/>
</dbReference>
<reference evidence="13" key="2">
    <citation type="submission" date="2025-08" db="UniProtKB">
        <authorList>
            <consortium name="RefSeq"/>
        </authorList>
    </citation>
    <scope>IDENTIFICATION</scope>
    <source>
        <tissue evidence="13">Etiolated seedlings</tissue>
    </source>
</reference>
<evidence type="ECO:0000256" key="5">
    <source>
        <dbReference type="ARBA" id="ARBA00023163"/>
    </source>
</evidence>
<gene>
    <name evidence="13" type="primary">LOC101490599</name>
</gene>
<evidence type="ECO:0000256" key="9">
    <source>
        <dbReference type="RuleBase" id="RU000682"/>
    </source>
</evidence>
<comment type="subcellular location">
    <subcellularLocation>
        <location evidence="1 8 9">Nucleus</location>
    </subcellularLocation>
</comment>
<protein>
    <recommendedName>
        <fullName evidence="10">Homeobox-leucine zipper protein</fullName>
    </recommendedName>
    <alternativeName>
        <fullName evidence="10">HD-ZIP protein</fullName>
    </alternativeName>
    <alternativeName>
        <fullName evidence="10">Homeodomain transcription factor</fullName>
    </alternativeName>
</protein>
<dbReference type="Proteomes" id="UP000087171">
    <property type="component" value="Chromosome Ca4"/>
</dbReference>
<evidence type="ECO:0000256" key="1">
    <source>
        <dbReference type="ARBA" id="ARBA00004123"/>
    </source>
</evidence>
<keyword evidence="5 10" id="KW-0804">Transcription</keyword>
<dbReference type="Pfam" id="PF02183">
    <property type="entry name" value="HALZ"/>
    <property type="match status" value="1"/>
</dbReference>
<evidence type="ECO:0000256" key="3">
    <source>
        <dbReference type="ARBA" id="ARBA00023125"/>
    </source>
</evidence>
<evidence type="ECO:0000256" key="2">
    <source>
        <dbReference type="ARBA" id="ARBA00023015"/>
    </source>
</evidence>
<dbReference type="PANTHER" id="PTHR24326">
    <property type="entry name" value="HOMEOBOX-LEUCINE ZIPPER PROTEIN"/>
    <property type="match status" value="1"/>
</dbReference>
<evidence type="ECO:0000313" key="12">
    <source>
        <dbReference type="Proteomes" id="UP000087171"/>
    </source>
</evidence>
<dbReference type="GO" id="GO:0045893">
    <property type="term" value="P:positive regulation of DNA-templated transcription"/>
    <property type="evidence" value="ECO:0007669"/>
    <property type="project" value="TreeGrafter"/>
</dbReference>
<evidence type="ECO:0000256" key="7">
    <source>
        <dbReference type="ARBA" id="ARBA00025748"/>
    </source>
</evidence>
<keyword evidence="12" id="KW-1185">Reference proteome</keyword>
<keyword evidence="2 10" id="KW-0805">Transcription regulation</keyword>
<comment type="similarity">
    <text evidence="7 10">Belongs to the HD-ZIP homeobox family. Class I subfamily.</text>
</comment>
<evidence type="ECO:0000256" key="10">
    <source>
        <dbReference type="RuleBase" id="RU369038"/>
    </source>
</evidence>
<dbReference type="InterPro" id="IPR017970">
    <property type="entry name" value="Homeobox_CS"/>
</dbReference>
<feature type="DNA-binding region" description="Homeobox" evidence="8">
    <location>
        <begin position="54"/>
        <end position="113"/>
    </location>
</feature>
<feature type="domain" description="Homeobox" evidence="11">
    <location>
        <begin position="52"/>
        <end position="112"/>
    </location>
</feature>
<dbReference type="RefSeq" id="XP_004497616.1">
    <property type="nucleotide sequence ID" value="XM_004497559.3"/>
</dbReference>
<dbReference type="InterPro" id="IPR003106">
    <property type="entry name" value="Leu_zip_homeo"/>
</dbReference>
<proteinExistence type="inferred from homology"/>
<dbReference type="GO" id="GO:0000981">
    <property type="term" value="F:DNA-binding transcription factor activity, RNA polymerase II-specific"/>
    <property type="evidence" value="ECO:0007669"/>
    <property type="project" value="UniProtKB-UniRule"/>
</dbReference>
<dbReference type="PaxDb" id="3827-XP_004497616.1"/>
<dbReference type="SMART" id="SM00389">
    <property type="entry name" value="HOX"/>
    <property type="match status" value="1"/>
</dbReference>
<evidence type="ECO:0000259" key="11">
    <source>
        <dbReference type="PROSITE" id="PS50071"/>
    </source>
</evidence>
<organism evidence="12 13">
    <name type="scientific">Cicer arietinum</name>
    <name type="common">Chickpea</name>
    <name type="synonym">Garbanzo</name>
    <dbReference type="NCBI Taxonomy" id="3827"/>
    <lineage>
        <taxon>Eukaryota</taxon>
        <taxon>Viridiplantae</taxon>
        <taxon>Streptophyta</taxon>
        <taxon>Embryophyta</taxon>
        <taxon>Tracheophyta</taxon>
        <taxon>Spermatophyta</taxon>
        <taxon>Magnoliopsida</taxon>
        <taxon>eudicotyledons</taxon>
        <taxon>Gunneridae</taxon>
        <taxon>Pentapetalae</taxon>
        <taxon>rosids</taxon>
        <taxon>fabids</taxon>
        <taxon>Fabales</taxon>
        <taxon>Fabaceae</taxon>
        <taxon>Papilionoideae</taxon>
        <taxon>50 kb inversion clade</taxon>
        <taxon>NPAAA clade</taxon>
        <taxon>Hologalegina</taxon>
        <taxon>IRL clade</taxon>
        <taxon>Cicereae</taxon>
        <taxon>Cicer</taxon>
    </lineage>
</organism>
<dbReference type="PROSITE" id="PS50071">
    <property type="entry name" value="HOMEOBOX_2"/>
    <property type="match status" value="1"/>
</dbReference>
<dbReference type="CDD" id="cd00086">
    <property type="entry name" value="homeodomain"/>
    <property type="match status" value="1"/>
</dbReference>
<dbReference type="OrthoDB" id="6159439at2759"/>
<dbReference type="InterPro" id="IPR009057">
    <property type="entry name" value="Homeodomain-like_sf"/>
</dbReference>
<dbReference type="GeneID" id="101490599"/>
<dbReference type="InterPro" id="IPR000047">
    <property type="entry name" value="HTH_motif"/>
</dbReference>
<dbReference type="PROSITE" id="PS00027">
    <property type="entry name" value="HOMEOBOX_1"/>
    <property type="match status" value="1"/>
</dbReference>
<keyword evidence="6 8" id="KW-0539">Nucleus</keyword>
<dbReference type="GO" id="GO:0043565">
    <property type="term" value="F:sequence-specific DNA binding"/>
    <property type="evidence" value="ECO:0007669"/>
    <property type="project" value="InterPro"/>
</dbReference>
<keyword evidence="3 8" id="KW-0238">DNA-binding</keyword>
<dbReference type="GO" id="GO:0005634">
    <property type="term" value="C:nucleus"/>
    <property type="evidence" value="ECO:0007669"/>
    <property type="project" value="UniProtKB-SubCell"/>
</dbReference>
<dbReference type="AlphaFoldDB" id="A0A1S2Y136"/>
<comment type="function">
    <text evidence="10">Transcription factor.</text>
</comment>
<keyword evidence="4 8" id="KW-0371">Homeobox</keyword>
<evidence type="ECO:0000313" key="13">
    <source>
        <dbReference type="RefSeq" id="XP_004497616.1"/>
    </source>
</evidence>
<dbReference type="Pfam" id="PF00046">
    <property type="entry name" value="Homeodomain"/>
    <property type="match status" value="1"/>
</dbReference>
<dbReference type="InterPro" id="IPR001356">
    <property type="entry name" value="HD"/>
</dbReference>
<sequence length="236" mass="27684">MEWNCNTTHFLHPPDSSLSFLYNYNQTSFQGMEVKQQGSTETVLEMEKMMKYGNQDKKKRLTSEQLETLESSFQKEIKLDPQRKMKLSKELGLQPRQIAVWFQNRRSRWKTKNLEQLYDLLKHQFDVVSKEKQQLQDEVMKLKGMLKEQGSSSSCGKTQVSAVDYHYREMSGEETETIESTSEAALFGSNRVREKIHHHLNNAGGNFCFNMENNYNMNNTVPVLPYWPAVPYNYRS</sequence>
<accession>A0A1S2Y136</accession>
<evidence type="ECO:0000256" key="4">
    <source>
        <dbReference type="ARBA" id="ARBA00023155"/>
    </source>
</evidence>
<dbReference type="InterPro" id="IPR045224">
    <property type="entry name" value="HDZip_class_I_plant"/>
</dbReference>
<dbReference type="eggNOG" id="KOG0483">
    <property type="taxonomic scope" value="Eukaryota"/>
</dbReference>
<dbReference type="PRINTS" id="PR00031">
    <property type="entry name" value="HTHREPRESSR"/>
</dbReference>
<evidence type="ECO:0000256" key="6">
    <source>
        <dbReference type="ARBA" id="ARBA00023242"/>
    </source>
</evidence>
<evidence type="ECO:0000256" key="8">
    <source>
        <dbReference type="PROSITE-ProRule" id="PRU00108"/>
    </source>
</evidence>
<name>A0A1S2Y136_CICAR</name>